<dbReference type="OrthoDB" id="9794876at2"/>
<comment type="similarity">
    <text evidence="1 2">Belongs to the UPF0102 family.</text>
</comment>
<evidence type="ECO:0000256" key="2">
    <source>
        <dbReference type="HAMAP-Rule" id="MF_00048"/>
    </source>
</evidence>
<dbReference type="KEGG" id="fbl:Fbal_0333"/>
<name>E1SMJ2_FERBD</name>
<dbReference type="NCBIfam" id="TIGR00252">
    <property type="entry name" value="YraN family protein"/>
    <property type="match status" value="1"/>
</dbReference>
<dbReference type="AlphaFoldDB" id="E1SMJ2"/>
<evidence type="ECO:0000313" key="4">
    <source>
        <dbReference type="Proteomes" id="UP000006683"/>
    </source>
</evidence>
<dbReference type="HAMAP" id="MF_00048">
    <property type="entry name" value="UPF0102"/>
    <property type="match status" value="1"/>
</dbReference>
<dbReference type="PANTHER" id="PTHR34039:SF1">
    <property type="entry name" value="UPF0102 PROTEIN YRAN"/>
    <property type="match status" value="1"/>
</dbReference>
<dbReference type="NCBIfam" id="NF009154">
    <property type="entry name" value="PRK12497.3-3"/>
    <property type="match status" value="1"/>
</dbReference>
<dbReference type="GO" id="GO:0003676">
    <property type="term" value="F:nucleic acid binding"/>
    <property type="evidence" value="ECO:0007669"/>
    <property type="project" value="InterPro"/>
</dbReference>
<dbReference type="NCBIfam" id="NF009150">
    <property type="entry name" value="PRK12497.1-3"/>
    <property type="match status" value="1"/>
</dbReference>
<dbReference type="InterPro" id="IPR011335">
    <property type="entry name" value="Restrct_endonuc-II-like"/>
</dbReference>
<gene>
    <name evidence="3" type="ordered locus">Fbal_0333</name>
</gene>
<sequence length="110" mass="12412">MRQQGQQAEDAAQHYLQQQGLTPVARNVQCRFGELDLVMRQGNTLVFIEVKYRRSSAFGGAAAAVTATKQHKLRLTADWYLQQQGLSQNPCRFDVVAIEGDTINWIQNAF</sequence>
<organism evidence="3 4">
    <name type="scientific">Ferrimonas balearica (strain DSM 9799 / CCM 4581 / KCTC 23876 / PAT)</name>
    <dbReference type="NCBI Taxonomy" id="550540"/>
    <lineage>
        <taxon>Bacteria</taxon>
        <taxon>Pseudomonadati</taxon>
        <taxon>Pseudomonadota</taxon>
        <taxon>Gammaproteobacteria</taxon>
        <taxon>Alteromonadales</taxon>
        <taxon>Ferrimonadaceae</taxon>
        <taxon>Ferrimonas</taxon>
    </lineage>
</organism>
<dbReference type="GeneID" id="67180585"/>
<reference evidence="3 4" key="1">
    <citation type="journal article" date="2010" name="Stand. Genomic Sci.">
        <title>Complete genome sequence of Ferrimonas balearica type strain (PAT).</title>
        <authorList>
            <person name="Nolan M."/>
            <person name="Sikorski J."/>
            <person name="Davenport K."/>
            <person name="Lucas S."/>
            <person name="Glavina Del Rio T."/>
            <person name="Tice H."/>
            <person name="Cheng J."/>
            <person name="Goodwin L."/>
            <person name="Pitluck S."/>
            <person name="Liolios K."/>
            <person name="Ivanova N."/>
            <person name="Mavromatis K."/>
            <person name="Ovchinnikova G."/>
            <person name="Pati A."/>
            <person name="Chen A."/>
            <person name="Palaniappan K."/>
            <person name="Land M."/>
            <person name="Hauser L."/>
            <person name="Chang Y."/>
            <person name="Jeffries C."/>
            <person name="Tapia R."/>
            <person name="Brettin T."/>
            <person name="Detter J."/>
            <person name="Han C."/>
            <person name="Yasawong M."/>
            <person name="Rohde M."/>
            <person name="Tindall B."/>
            <person name="Goker M."/>
            <person name="Woyke T."/>
            <person name="Bristow J."/>
            <person name="Eisen J."/>
            <person name="Markowitz V."/>
            <person name="Hugenholtz P."/>
            <person name="Kyrpides N."/>
            <person name="Klenk H."/>
            <person name="Lapidus A."/>
        </authorList>
    </citation>
    <scope>NUCLEOTIDE SEQUENCE [LARGE SCALE GENOMIC DNA]</scope>
    <source>
        <strain evidence="4">DSM 9799 / CCM 4581 / KCTC 23876 / PAT</strain>
    </source>
</reference>
<dbReference type="eggNOG" id="COG0792">
    <property type="taxonomic scope" value="Bacteria"/>
</dbReference>
<dbReference type="RefSeq" id="WP_013343853.1">
    <property type="nucleotide sequence ID" value="NC_014541.1"/>
</dbReference>
<dbReference type="HOGENOM" id="CLU_115353_1_0_6"/>
<evidence type="ECO:0000256" key="1">
    <source>
        <dbReference type="ARBA" id="ARBA00006738"/>
    </source>
</evidence>
<dbReference type="InterPro" id="IPR011856">
    <property type="entry name" value="tRNA_endonuc-like_dom_sf"/>
</dbReference>
<dbReference type="EMBL" id="CP002209">
    <property type="protein sequence ID" value="ADN74547.1"/>
    <property type="molecule type" value="Genomic_DNA"/>
</dbReference>
<accession>E1SMJ2</accession>
<keyword evidence="4" id="KW-1185">Reference proteome</keyword>
<protein>
    <recommendedName>
        <fullName evidence="2">UPF0102 protein Fbal_0333</fullName>
    </recommendedName>
</protein>
<proteinExistence type="inferred from homology"/>
<evidence type="ECO:0000313" key="3">
    <source>
        <dbReference type="EMBL" id="ADN74547.1"/>
    </source>
</evidence>
<dbReference type="STRING" id="550540.Fbal_0333"/>
<dbReference type="SUPFAM" id="SSF52980">
    <property type="entry name" value="Restriction endonuclease-like"/>
    <property type="match status" value="1"/>
</dbReference>
<dbReference type="PANTHER" id="PTHR34039">
    <property type="entry name" value="UPF0102 PROTEIN YRAN"/>
    <property type="match status" value="1"/>
</dbReference>
<dbReference type="Gene3D" id="3.40.1350.10">
    <property type="match status" value="1"/>
</dbReference>
<dbReference type="InterPro" id="IPR003509">
    <property type="entry name" value="UPF0102_YraN-like"/>
</dbReference>
<dbReference type="Pfam" id="PF02021">
    <property type="entry name" value="UPF0102"/>
    <property type="match status" value="1"/>
</dbReference>
<dbReference type="Proteomes" id="UP000006683">
    <property type="component" value="Chromosome"/>
</dbReference>